<sequence>MNAHAPAAVAASARRLLALYRAAHYAVRLPGGRRIALVLDAKPHPTLEAWLCGADCAVLTACNPYSQPLPAAENRRRQRGLLAELREAGARVLPAAGHGDGWREPSLLAAGVPLGLVDALAVRHEQNAIIVADADRRLRLRLYRRDWREALTDARDHGDWAR</sequence>
<dbReference type="RefSeq" id="WP_067643995.1">
    <property type="nucleotide sequence ID" value="NZ_CP015249.1"/>
</dbReference>
<dbReference type="Pfam" id="PF11697">
    <property type="entry name" value="DUF3293"/>
    <property type="match status" value="1"/>
</dbReference>
<dbReference type="AlphaFoldDB" id="A0A167GL58"/>
<proteinExistence type="predicted"/>
<accession>A0A167GL58</accession>
<reference evidence="1 2" key="1">
    <citation type="submission" date="2016-04" db="EMBL/GenBank/DDBJ databases">
        <title>Complete genome sequence of Dokdonella koreensis DS-123T.</title>
        <authorList>
            <person name="Kim J.F."/>
            <person name="Lee H."/>
            <person name="Kwak M.-J."/>
        </authorList>
    </citation>
    <scope>NUCLEOTIDE SEQUENCE [LARGE SCALE GENOMIC DNA]</scope>
    <source>
        <strain evidence="1 2">DS-123</strain>
    </source>
</reference>
<name>A0A167GL58_9GAMM</name>
<keyword evidence="2" id="KW-1185">Reference proteome</keyword>
<dbReference type="KEGG" id="dko:I596_646"/>
<dbReference type="OrthoDB" id="6024680at2"/>
<evidence type="ECO:0000313" key="1">
    <source>
        <dbReference type="EMBL" id="ANB16682.1"/>
    </source>
</evidence>
<organism evidence="1 2">
    <name type="scientific">Dokdonella koreensis DS-123</name>
    <dbReference type="NCBI Taxonomy" id="1300342"/>
    <lineage>
        <taxon>Bacteria</taxon>
        <taxon>Pseudomonadati</taxon>
        <taxon>Pseudomonadota</taxon>
        <taxon>Gammaproteobacteria</taxon>
        <taxon>Lysobacterales</taxon>
        <taxon>Rhodanobacteraceae</taxon>
        <taxon>Dokdonella</taxon>
    </lineage>
</organism>
<protein>
    <recommendedName>
        <fullName evidence="3">DUF3293 domain-containing protein</fullName>
    </recommendedName>
</protein>
<dbReference type="STRING" id="1300342.I596_646"/>
<dbReference type="InterPro" id="IPR021710">
    <property type="entry name" value="DUF3293"/>
</dbReference>
<evidence type="ECO:0008006" key="3">
    <source>
        <dbReference type="Google" id="ProtNLM"/>
    </source>
</evidence>
<evidence type="ECO:0000313" key="2">
    <source>
        <dbReference type="Proteomes" id="UP000076830"/>
    </source>
</evidence>
<gene>
    <name evidence="1" type="ORF">I596_646</name>
</gene>
<dbReference type="Proteomes" id="UP000076830">
    <property type="component" value="Chromosome"/>
</dbReference>
<dbReference type="EMBL" id="CP015249">
    <property type="protein sequence ID" value="ANB16682.1"/>
    <property type="molecule type" value="Genomic_DNA"/>
</dbReference>